<dbReference type="PANTHER" id="PTHR43179">
    <property type="entry name" value="RHAMNOSYLTRANSFERASE WBBL"/>
    <property type="match status" value="1"/>
</dbReference>
<name>A0A7W4IIR3_9PROT</name>
<dbReference type="Proteomes" id="UP000561077">
    <property type="component" value="Unassembled WGS sequence"/>
</dbReference>
<dbReference type="EMBL" id="JABEQN010000002">
    <property type="protein sequence ID" value="MBB2192486.1"/>
    <property type="molecule type" value="Genomic_DNA"/>
</dbReference>
<proteinExistence type="inferred from homology"/>
<reference evidence="7 8" key="1">
    <citation type="submission" date="2020-04" db="EMBL/GenBank/DDBJ databases">
        <title>Description of novel Gluconacetobacter.</title>
        <authorList>
            <person name="Sombolestani A."/>
        </authorList>
    </citation>
    <scope>NUCLEOTIDE SEQUENCE [LARGE SCALE GENOMIC DNA]</scope>
    <source>
        <strain evidence="6 7">LMG 1728</strain>
        <strain evidence="5 8">LMG 1731</strain>
    </source>
</reference>
<evidence type="ECO:0000313" key="5">
    <source>
        <dbReference type="EMBL" id="MBB2163397.1"/>
    </source>
</evidence>
<evidence type="ECO:0000256" key="2">
    <source>
        <dbReference type="ARBA" id="ARBA00022676"/>
    </source>
</evidence>
<evidence type="ECO:0000259" key="4">
    <source>
        <dbReference type="Pfam" id="PF00535"/>
    </source>
</evidence>
<accession>A0A7W4IIR3</accession>
<keyword evidence="7" id="KW-1185">Reference proteome</keyword>
<dbReference type="GO" id="GO:0016757">
    <property type="term" value="F:glycosyltransferase activity"/>
    <property type="evidence" value="ECO:0007669"/>
    <property type="project" value="UniProtKB-KW"/>
</dbReference>
<gene>
    <name evidence="6" type="ORF">HLH25_02310</name>
    <name evidence="5" type="ORF">HLH26_02390</name>
</gene>
<dbReference type="AlphaFoldDB" id="A0A7W4IIR3"/>
<dbReference type="CDD" id="cd00761">
    <property type="entry name" value="Glyco_tranf_GTA_type"/>
    <property type="match status" value="1"/>
</dbReference>
<dbReference type="RefSeq" id="WP_182972532.1">
    <property type="nucleotide sequence ID" value="NZ_JABEQN010000002.1"/>
</dbReference>
<feature type="domain" description="Glycosyltransferase 2-like" evidence="4">
    <location>
        <begin position="8"/>
        <end position="139"/>
    </location>
</feature>
<evidence type="ECO:0000313" key="7">
    <source>
        <dbReference type="Proteomes" id="UP000540490"/>
    </source>
</evidence>
<dbReference type="SUPFAM" id="SSF53448">
    <property type="entry name" value="Nucleotide-diphospho-sugar transferases"/>
    <property type="match status" value="1"/>
</dbReference>
<keyword evidence="3 5" id="KW-0808">Transferase</keyword>
<sequence length="318" mass="34906">MAAVPDISIVICTVDRRELLLKAIRSCIAQASPTGPTFEIIIVDNSAKGTTRDLRTFFQSASIPLHWIEAHPANIAVARNAGISASSGGAVAFLDDDEEAGPDWLAHLFSIMQETGADAVVGAVRPNPAVQPPSWDPDASIFGRQWDRKDGTPVFPAGPNKTRAFSIGTGNSLWRRKTCFTDQSVFDERFGLSGGEDIDLFQRLYRRGRRFVWCGSGYVYEYVPQNRMTLRHLAERSYCGGQIYAVTTIRNARSAYLAVLHLSIQGLLQSIACLFALPGAAAESLWARKGTSPRLAMLIFKLAAAVGKITWFKRHALY</sequence>
<comment type="caution">
    <text evidence="5">The sequence shown here is derived from an EMBL/GenBank/DDBJ whole genome shotgun (WGS) entry which is preliminary data.</text>
</comment>
<dbReference type="Proteomes" id="UP000540490">
    <property type="component" value="Unassembled WGS sequence"/>
</dbReference>
<dbReference type="Pfam" id="PF00535">
    <property type="entry name" value="Glycos_transf_2"/>
    <property type="match status" value="1"/>
</dbReference>
<organism evidence="5 8">
    <name type="scientific">Gluconacetobacter dulcium</name>
    <dbReference type="NCBI Taxonomy" id="2729096"/>
    <lineage>
        <taxon>Bacteria</taxon>
        <taxon>Pseudomonadati</taxon>
        <taxon>Pseudomonadota</taxon>
        <taxon>Alphaproteobacteria</taxon>
        <taxon>Acetobacterales</taxon>
        <taxon>Acetobacteraceae</taxon>
        <taxon>Gluconacetobacter</taxon>
    </lineage>
</organism>
<comment type="similarity">
    <text evidence="1">Belongs to the glycosyltransferase 2 family.</text>
</comment>
<dbReference type="InterPro" id="IPR029044">
    <property type="entry name" value="Nucleotide-diphossugar_trans"/>
</dbReference>
<evidence type="ECO:0000313" key="6">
    <source>
        <dbReference type="EMBL" id="MBB2192486.1"/>
    </source>
</evidence>
<evidence type="ECO:0000256" key="1">
    <source>
        <dbReference type="ARBA" id="ARBA00006739"/>
    </source>
</evidence>
<dbReference type="PANTHER" id="PTHR43179:SF12">
    <property type="entry name" value="GALACTOFURANOSYLTRANSFERASE GLFT2"/>
    <property type="match status" value="1"/>
</dbReference>
<evidence type="ECO:0000313" key="8">
    <source>
        <dbReference type="Proteomes" id="UP000561077"/>
    </source>
</evidence>
<protein>
    <submittedName>
        <fullName evidence="5">Glycosyltransferase family 2 protein</fullName>
    </submittedName>
</protein>
<dbReference type="EMBL" id="JABEQO010000002">
    <property type="protein sequence ID" value="MBB2163397.1"/>
    <property type="molecule type" value="Genomic_DNA"/>
</dbReference>
<evidence type="ECO:0000256" key="3">
    <source>
        <dbReference type="ARBA" id="ARBA00022679"/>
    </source>
</evidence>
<dbReference type="Gene3D" id="3.90.550.10">
    <property type="entry name" value="Spore Coat Polysaccharide Biosynthesis Protein SpsA, Chain A"/>
    <property type="match status" value="1"/>
</dbReference>
<keyword evidence="2" id="KW-0328">Glycosyltransferase</keyword>
<dbReference type="InterPro" id="IPR001173">
    <property type="entry name" value="Glyco_trans_2-like"/>
</dbReference>